<evidence type="ECO:0000256" key="3">
    <source>
        <dbReference type="ARBA" id="ARBA00022691"/>
    </source>
</evidence>
<sequence length="186" mass="20651">MSTAANASSTVLTDGTPSHRLPSDRDTNTPFWNGELPLPLPEDTKRLFIEYSKIPEDKLEEHLVEAGDKLLDFGCALGQDLRSLAHAGAPRTNLFGADLVEKFFGAGFTLFKDAHSGITFRQADALDPSALSEWHGQFYRHSKSSFADFWTRMAARFGRTATVETRIDDVPAFELKGEAEEKFEPV</sequence>
<comment type="similarity">
    <text evidence="4">Belongs to the class I-like SAM-binding methyltransferase superfamily.</text>
</comment>
<dbReference type="Proteomes" id="UP000094444">
    <property type="component" value="Unassembled WGS sequence"/>
</dbReference>
<feature type="region of interest" description="Disordered" evidence="5">
    <location>
        <begin position="1"/>
        <end position="36"/>
    </location>
</feature>
<keyword evidence="3" id="KW-0949">S-adenosyl-L-methionine</keyword>
<evidence type="ECO:0000256" key="4">
    <source>
        <dbReference type="ARBA" id="ARBA00038314"/>
    </source>
</evidence>
<accession>A0A2P5HJ61</accession>
<evidence type="ECO:0008006" key="8">
    <source>
        <dbReference type="Google" id="ProtNLM"/>
    </source>
</evidence>
<evidence type="ECO:0000313" key="6">
    <source>
        <dbReference type="EMBL" id="POS70297.1"/>
    </source>
</evidence>
<dbReference type="OrthoDB" id="4842229at2759"/>
<dbReference type="AlphaFoldDB" id="A0A2P5HJ61"/>
<feature type="compositionally biased region" description="Polar residues" evidence="5">
    <location>
        <begin position="1"/>
        <end position="16"/>
    </location>
</feature>
<dbReference type="STRING" id="158607.A0A2P5HJ61"/>
<evidence type="ECO:0000256" key="1">
    <source>
        <dbReference type="ARBA" id="ARBA00005179"/>
    </source>
</evidence>
<name>A0A2P5HJ61_DIAHE</name>
<evidence type="ECO:0000313" key="7">
    <source>
        <dbReference type="Proteomes" id="UP000094444"/>
    </source>
</evidence>
<dbReference type="PANTHER" id="PTHR35897">
    <property type="entry name" value="METHYLTRANSFERASE AUSD"/>
    <property type="match status" value="1"/>
</dbReference>
<comment type="pathway">
    <text evidence="1">Secondary metabolite biosynthesis.</text>
</comment>
<evidence type="ECO:0000256" key="5">
    <source>
        <dbReference type="SAM" id="MobiDB-lite"/>
    </source>
</evidence>
<dbReference type="PANTHER" id="PTHR35897:SF1">
    <property type="entry name" value="METHYLTRANSFERASE AUSD"/>
    <property type="match status" value="1"/>
</dbReference>
<dbReference type="SUPFAM" id="SSF53335">
    <property type="entry name" value="S-adenosyl-L-methionine-dependent methyltransferases"/>
    <property type="match status" value="1"/>
</dbReference>
<keyword evidence="7" id="KW-1185">Reference proteome</keyword>
<organism evidence="6 7">
    <name type="scientific">Diaporthe helianthi</name>
    <dbReference type="NCBI Taxonomy" id="158607"/>
    <lineage>
        <taxon>Eukaryota</taxon>
        <taxon>Fungi</taxon>
        <taxon>Dikarya</taxon>
        <taxon>Ascomycota</taxon>
        <taxon>Pezizomycotina</taxon>
        <taxon>Sordariomycetes</taxon>
        <taxon>Sordariomycetidae</taxon>
        <taxon>Diaporthales</taxon>
        <taxon>Diaporthaceae</taxon>
        <taxon>Diaporthe</taxon>
    </lineage>
</organism>
<reference evidence="6" key="1">
    <citation type="submission" date="2017-09" db="EMBL/GenBank/DDBJ databases">
        <title>Polyketide synthases of a Diaporthe helianthi virulent isolate.</title>
        <authorList>
            <person name="Baroncelli R."/>
        </authorList>
    </citation>
    <scope>NUCLEOTIDE SEQUENCE [LARGE SCALE GENOMIC DNA]</scope>
    <source>
        <strain evidence="6">7/96</strain>
    </source>
</reference>
<keyword evidence="2" id="KW-0808">Transferase</keyword>
<dbReference type="Gene3D" id="3.40.50.150">
    <property type="entry name" value="Vaccinia Virus protein VP39"/>
    <property type="match status" value="1"/>
</dbReference>
<comment type="caution">
    <text evidence="6">The sequence shown here is derived from an EMBL/GenBank/DDBJ whole genome shotgun (WGS) entry which is preliminary data.</text>
</comment>
<dbReference type="InterPro" id="IPR029063">
    <property type="entry name" value="SAM-dependent_MTases_sf"/>
</dbReference>
<dbReference type="EMBL" id="MAVT02001692">
    <property type="protein sequence ID" value="POS70297.1"/>
    <property type="molecule type" value="Genomic_DNA"/>
</dbReference>
<proteinExistence type="inferred from homology"/>
<protein>
    <recommendedName>
        <fullName evidence="8">Methyltransferase domain-containing protein</fullName>
    </recommendedName>
</protein>
<dbReference type="GO" id="GO:0016740">
    <property type="term" value="F:transferase activity"/>
    <property type="evidence" value="ECO:0007669"/>
    <property type="project" value="UniProtKB-KW"/>
</dbReference>
<evidence type="ECO:0000256" key="2">
    <source>
        <dbReference type="ARBA" id="ARBA00022679"/>
    </source>
</evidence>
<gene>
    <name evidence="6" type="ORF">DHEL01_v211307</name>
</gene>
<dbReference type="InParanoid" id="A0A2P5HJ61"/>
<dbReference type="InterPro" id="IPR051654">
    <property type="entry name" value="Meroterpenoid_MTases"/>
</dbReference>